<sequence length="242" mass="27297">MAGKTGEEIAEVIVATRHERERQEAALHPFKKGIRKTRERKTKASTSVAKAQVAQEDTQIRVACSSEQELKHARSRRRNRSHKQQREISPDLYSLEAVKTHLLDMKHLALSDAKAGQTKDYEDFDLSDVESPDFARDLHSKIDRQTMLRDNCTDITTVQALMLIRQILQHSDTISSLGDPPRKLSGEAAQTLKNAKRSHEKLCIELAVHIGIKIEGEGLGRYIEAINIVGEIFNKVAELTQK</sequence>
<protein>
    <submittedName>
        <fullName evidence="2">Uncharacterized protein</fullName>
    </submittedName>
</protein>
<comment type="caution">
    <text evidence="2">The sequence shown here is derived from an EMBL/GenBank/DDBJ whole genome shotgun (WGS) entry which is preliminary data.</text>
</comment>
<gene>
    <name evidence="2" type="ORF">K460DRAFT_406722</name>
</gene>
<organism evidence="2 3">
    <name type="scientific">Cucurbitaria berberidis CBS 394.84</name>
    <dbReference type="NCBI Taxonomy" id="1168544"/>
    <lineage>
        <taxon>Eukaryota</taxon>
        <taxon>Fungi</taxon>
        <taxon>Dikarya</taxon>
        <taxon>Ascomycota</taxon>
        <taxon>Pezizomycotina</taxon>
        <taxon>Dothideomycetes</taxon>
        <taxon>Pleosporomycetidae</taxon>
        <taxon>Pleosporales</taxon>
        <taxon>Pleosporineae</taxon>
        <taxon>Cucurbitariaceae</taxon>
        <taxon>Cucurbitaria</taxon>
    </lineage>
</organism>
<evidence type="ECO:0000256" key="1">
    <source>
        <dbReference type="SAM" id="MobiDB-lite"/>
    </source>
</evidence>
<feature type="compositionally biased region" description="Basic residues" evidence="1">
    <location>
        <begin position="33"/>
        <end position="43"/>
    </location>
</feature>
<evidence type="ECO:0000313" key="3">
    <source>
        <dbReference type="Proteomes" id="UP000800039"/>
    </source>
</evidence>
<keyword evidence="3" id="KW-1185">Reference proteome</keyword>
<proteinExistence type="predicted"/>
<feature type="region of interest" description="Disordered" evidence="1">
    <location>
        <begin position="33"/>
        <end position="55"/>
    </location>
</feature>
<name>A0A9P4GJY3_9PLEO</name>
<evidence type="ECO:0000313" key="2">
    <source>
        <dbReference type="EMBL" id="KAF1846521.1"/>
    </source>
</evidence>
<dbReference type="EMBL" id="ML976616">
    <property type="protein sequence ID" value="KAF1846521.1"/>
    <property type="molecule type" value="Genomic_DNA"/>
</dbReference>
<dbReference type="GeneID" id="63854240"/>
<accession>A0A9P4GJY3</accession>
<dbReference type="Proteomes" id="UP000800039">
    <property type="component" value="Unassembled WGS sequence"/>
</dbReference>
<reference evidence="2" key="1">
    <citation type="submission" date="2020-01" db="EMBL/GenBank/DDBJ databases">
        <authorList>
            <consortium name="DOE Joint Genome Institute"/>
            <person name="Haridas S."/>
            <person name="Albert R."/>
            <person name="Binder M."/>
            <person name="Bloem J."/>
            <person name="Labutti K."/>
            <person name="Salamov A."/>
            <person name="Andreopoulos B."/>
            <person name="Baker S.E."/>
            <person name="Barry K."/>
            <person name="Bills G."/>
            <person name="Bluhm B.H."/>
            <person name="Cannon C."/>
            <person name="Castanera R."/>
            <person name="Culley D.E."/>
            <person name="Daum C."/>
            <person name="Ezra D."/>
            <person name="Gonzalez J.B."/>
            <person name="Henrissat B."/>
            <person name="Kuo A."/>
            <person name="Liang C."/>
            <person name="Lipzen A."/>
            <person name="Lutzoni F."/>
            <person name="Magnuson J."/>
            <person name="Mondo S."/>
            <person name="Nolan M."/>
            <person name="Ohm R."/>
            <person name="Pangilinan J."/>
            <person name="Park H.-J."/>
            <person name="Ramirez L."/>
            <person name="Alfaro M."/>
            <person name="Sun H."/>
            <person name="Tritt A."/>
            <person name="Yoshinaga Y."/>
            <person name="Zwiers L.-H."/>
            <person name="Turgeon B.G."/>
            <person name="Goodwin S.B."/>
            <person name="Spatafora J.W."/>
            <person name="Crous P.W."/>
            <person name="Grigoriev I.V."/>
        </authorList>
    </citation>
    <scope>NUCLEOTIDE SEQUENCE</scope>
    <source>
        <strain evidence="2">CBS 394.84</strain>
    </source>
</reference>
<dbReference type="RefSeq" id="XP_040789084.1">
    <property type="nucleotide sequence ID" value="XM_040936990.1"/>
</dbReference>
<feature type="region of interest" description="Disordered" evidence="1">
    <location>
        <begin position="67"/>
        <end position="88"/>
    </location>
</feature>
<feature type="compositionally biased region" description="Basic residues" evidence="1">
    <location>
        <begin position="73"/>
        <end position="83"/>
    </location>
</feature>
<dbReference type="AlphaFoldDB" id="A0A9P4GJY3"/>